<feature type="repeat" description="PPR" evidence="2">
    <location>
        <begin position="576"/>
        <end position="610"/>
    </location>
</feature>
<organism evidence="3 4">
    <name type="scientific">Ceratopteris richardii</name>
    <name type="common">Triangle waterfern</name>
    <dbReference type="NCBI Taxonomy" id="49495"/>
    <lineage>
        <taxon>Eukaryota</taxon>
        <taxon>Viridiplantae</taxon>
        <taxon>Streptophyta</taxon>
        <taxon>Embryophyta</taxon>
        <taxon>Tracheophyta</taxon>
        <taxon>Polypodiopsida</taxon>
        <taxon>Polypodiidae</taxon>
        <taxon>Polypodiales</taxon>
        <taxon>Pteridineae</taxon>
        <taxon>Pteridaceae</taxon>
        <taxon>Parkerioideae</taxon>
        <taxon>Ceratopteris</taxon>
    </lineage>
</organism>
<dbReference type="GO" id="GO:0003723">
    <property type="term" value="F:RNA binding"/>
    <property type="evidence" value="ECO:0007669"/>
    <property type="project" value="InterPro"/>
</dbReference>
<sequence length="863" mass="96502">MRSTFGDLVNIVWYEYLKCFGFNRTVSRYFSSVKNGEREFSKTLKSFCECGRLEEAIALLHEQAPIISYDAYQCLLQGCTNCKDLNIARKVRSVITHAGHESNTLLGSHLIRLFDACGSLVEAKEAFSDISNPNVFAWSAVISACARHNQSKQGMDFYIKMQESCVKTDAHTYVAGLKACAKQRALILGMLVHSQILEAVCDTGLHLGNALIDMYSKCGSLQDACKVFHKQVQRDVVTWNVMLSGFALELQAHETFEMFIYMCQECKADSISYVHVLKLCSNMQALKEGHMILSIILENTLEQQEYINSACIAMYSKCGCLDDAYCIFERIQTRDIVTWNSLIAGFCQYDVIEHGHRTLQIFEKMRYQSCLLPDSTTNACVLKACSSINSLIQAKIMAVYVVERGFTSNKLVMNALINTYTRCGHPHDAYETFVSMPERDVITWNTMISGLAQHGLLDRASQLLQECQQEVGMLDIGSWNSLIAGYAQHGYGWKALAISNQMQLEGFLSDKYTFISTFSACANVGALFLCRIFHTCMLECNLSSDSYVTNSLIDMYGKCGSLEMAHKVFQNSSKQHVVTWNALIAGYAHNGYHEMAYELMQQMKRQGYKPDVITWNAMIAGHILHENFKEALLLYGEMLSGGMEPDDATFVSMIKTCSLTGALNTGQLVCAQVTTDSYDLNTAVCNACIEMFALCGSLRDCLLFFNQLKRRDRISWNTIIAALALHNDPGLSFSYFENMQKGGVKPDTATFTILLSACGHNGLLNGTTFSFESMKGISNVSPTKENVNCAVDVYGRAGYLVEAENILKSLLPYADVVGWTALLSNCKTYGNMEIGNRCFHHMLGADNNLHMVFNVHDRYVCML</sequence>
<dbReference type="Proteomes" id="UP000825935">
    <property type="component" value="Chromosome 14"/>
</dbReference>
<proteinExistence type="predicted"/>
<dbReference type="PROSITE" id="PS51375">
    <property type="entry name" value="PPR"/>
    <property type="match status" value="6"/>
</dbReference>
<keyword evidence="1" id="KW-0677">Repeat</keyword>
<feature type="repeat" description="PPR" evidence="2">
    <location>
        <begin position="440"/>
        <end position="470"/>
    </location>
</feature>
<comment type="caution">
    <text evidence="3">The sequence shown here is derived from an EMBL/GenBank/DDBJ whole genome shotgun (WGS) entry which is preliminary data.</text>
</comment>
<dbReference type="PANTHER" id="PTHR47926">
    <property type="entry name" value="PENTATRICOPEPTIDE REPEAT-CONTAINING PROTEIN"/>
    <property type="match status" value="1"/>
</dbReference>
<feature type="repeat" description="PPR" evidence="2">
    <location>
        <begin position="475"/>
        <end position="509"/>
    </location>
</feature>
<dbReference type="Gene3D" id="1.25.40.10">
    <property type="entry name" value="Tetratricopeptide repeat domain"/>
    <property type="match status" value="6"/>
</dbReference>
<evidence type="ECO:0000256" key="2">
    <source>
        <dbReference type="PROSITE-ProRule" id="PRU00708"/>
    </source>
</evidence>
<evidence type="ECO:0008006" key="5">
    <source>
        <dbReference type="Google" id="ProtNLM"/>
    </source>
</evidence>
<evidence type="ECO:0000256" key="1">
    <source>
        <dbReference type="ARBA" id="ARBA00022737"/>
    </source>
</evidence>
<protein>
    <recommendedName>
        <fullName evidence="5">Pentatricopeptide repeat-containing protein</fullName>
    </recommendedName>
</protein>
<dbReference type="AlphaFoldDB" id="A0A8T2THX0"/>
<dbReference type="GO" id="GO:0048731">
    <property type="term" value="P:system development"/>
    <property type="evidence" value="ECO:0007669"/>
    <property type="project" value="UniProtKB-ARBA"/>
</dbReference>
<dbReference type="EMBL" id="CM035419">
    <property type="protein sequence ID" value="KAH7416598.1"/>
    <property type="molecule type" value="Genomic_DNA"/>
</dbReference>
<dbReference type="InterPro" id="IPR002885">
    <property type="entry name" value="PPR_rpt"/>
</dbReference>
<dbReference type="NCBIfam" id="TIGR00756">
    <property type="entry name" value="PPR"/>
    <property type="match status" value="4"/>
</dbReference>
<dbReference type="FunFam" id="1.25.40.10:FF:000393">
    <property type="entry name" value="Pentatricopeptide repeat-containing protein At1g20230"/>
    <property type="match status" value="1"/>
</dbReference>
<dbReference type="Pfam" id="PF12854">
    <property type="entry name" value="PPR_1"/>
    <property type="match status" value="1"/>
</dbReference>
<reference evidence="3" key="1">
    <citation type="submission" date="2021-08" db="EMBL/GenBank/DDBJ databases">
        <title>WGS assembly of Ceratopteris richardii.</title>
        <authorList>
            <person name="Marchant D.B."/>
            <person name="Chen G."/>
            <person name="Jenkins J."/>
            <person name="Shu S."/>
            <person name="Leebens-Mack J."/>
            <person name="Grimwood J."/>
            <person name="Schmutz J."/>
            <person name="Soltis P."/>
            <person name="Soltis D."/>
            <person name="Chen Z.-H."/>
        </authorList>
    </citation>
    <scope>NUCLEOTIDE SEQUENCE</scope>
    <source>
        <strain evidence="3">Whitten #5841</strain>
        <tissue evidence="3">Leaf</tissue>
    </source>
</reference>
<feature type="repeat" description="PPR" evidence="2">
    <location>
        <begin position="611"/>
        <end position="645"/>
    </location>
</feature>
<dbReference type="PANTHER" id="PTHR47926:SF407">
    <property type="entry name" value="(WILD MALAYSIAN BANANA) HYPOTHETICAL PROTEIN"/>
    <property type="match status" value="1"/>
</dbReference>
<dbReference type="OrthoDB" id="185373at2759"/>
<gene>
    <name evidence="3" type="ORF">KP509_14G098100</name>
</gene>
<dbReference type="Pfam" id="PF01535">
    <property type="entry name" value="PPR"/>
    <property type="match status" value="6"/>
</dbReference>
<evidence type="ECO:0000313" key="3">
    <source>
        <dbReference type="EMBL" id="KAH7416598.1"/>
    </source>
</evidence>
<keyword evidence="4" id="KW-1185">Reference proteome</keyword>
<name>A0A8T2THX0_CERRI</name>
<dbReference type="InterPro" id="IPR046960">
    <property type="entry name" value="PPR_At4g14850-like_plant"/>
</dbReference>
<evidence type="ECO:0000313" key="4">
    <source>
        <dbReference type="Proteomes" id="UP000825935"/>
    </source>
</evidence>
<dbReference type="FunFam" id="1.25.40.10:FF:000158">
    <property type="entry name" value="pentatricopeptide repeat-containing protein At2g33680"/>
    <property type="match status" value="1"/>
</dbReference>
<dbReference type="Pfam" id="PF13041">
    <property type="entry name" value="PPR_2"/>
    <property type="match status" value="3"/>
</dbReference>
<dbReference type="GO" id="GO:0009451">
    <property type="term" value="P:RNA modification"/>
    <property type="evidence" value="ECO:0007669"/>
    <property type="project" value="InterPro"/>
</dbReference>
<feature type="repeat" description="PPR" evidence="2">
    <location>
        <begin position="712"/>
        <end position="746"/>
    </location>
</feature>
<accession>A0A8T2THX0</accession>
<feature type="repeat" description="PPR" evidence="2">
    <location>
        <begin position="134"/>
        <end position="168"/>
    </location>
</feature>
<dbReference type="InterPro" id="IPR011990">
    <property type="entry name" value="TPR-like_helical_dom_sf"/>
</dbReference>